<evidence type="ECO:0000313" key="1">
    <source>
        <dbReference type="EMBL" id="KAJ8624229.1"/>
    </source>
</evidence>
<proteinExistence type="predicted"/>
<reference evidence="1 2" key="1">
    <citation type="journal article" date="2022" name="Hortic Res">
        <title>A haplotype resolved chromosomal level avocado genome allows analysis of novel avocado genes.</title>
        <authorList>
            <person name="Nath O."/>
            <person name="Fletcher S.J."/>
            <person name="Hayward A."/>
            <person name="Shaw L.M."/>
            <person name="Masouleh A.K."/>
            <person name="Furtado A."/>
            <person name="Henry R.J."/>
            <person name="Mitter N."/>
        </authorList>
    </citation>
    <scope>NUCLEOTIDE SEQUENCE [LARGE SCALE GENOMIC DNA]</scope>
    <source>
        <strain evidence="2">cv. Hass</strain>
    </source>
</reference>
<dbReference type="EMBL" id="CM056819">
    <property type="protein sequence ID" value="KAJ8624229.1"/>
    <property type="molecule type" value="Genomic_DNA"/>
</dbReference>
<organism evidence="1 2">
    <name type="scientific">Persea americana</name>
    <name type="common">Avocado</name>
    <dbReference type="NCBI Taxonomy" id="3435"/>
    <lineage>
        <taxon>Eukaryota</taxon>
        <taxon>Viridiplantae</taxon>
        <taxon>Streptophyta</taxon>
        <taxon>Embryophyta</taxon>
        <taxon>Tracheophyta</taxon>
        <taxon>Spermatophyta</taxon>
        <taxon>Magnoliopsida</taxon>
        <taxon>Magnoliidae</taxon>
        <taxon>Laurales</taxon>
        <taxon>Lauraceae</taxon>
        <taxon>Persea</taxon>
    </lineage>
</organism>
<protein>
    <submittedName>
        <fullName evidence="1">Uncharacterized protein</fullName>
    </submittedName>
</protein>
<sequence length="179" mass="20323">MIMTSLEELEIIKCGNLESLCSEGLQNLTSLYIDECPKVWSSPVWLRNLTSLKKLDVVVLDESLGNLASLTDLRIRDCPAVTELPKGLQRLTNLRRLSIRECAVLERQLCKNWKEWKKVAHVPGIFIDNRSLSWEAEDPSLMQSLKKGCNKFDKKLKLHFPTCASSSSPSPSNRVRPIE</sequence>
<gene>
    <name evidence="1" type="ORF">MRB53_032759</name>
</gene>
<name>A0ACC2KSR8_PERAE</name>
<keyword evidence="2" id="KW-1185">Reference proteome</keyword>
<accession>A0ACC2KSR8</accession>
<comment type="caution">
    <text evidence="1">The sequence shown here is derived from an EMBL/GenBank/DDBJ whole genome shotgun (WGS) entry which is preliminary data.</text>
</comment>
<dbReference type="Proteomes" id="UP001234297">
    <property type="component" value="Chromosome 11"/>
</dbReference>
<evidence type="ECO:0000313" key="2">
    <source>
        <dbReference type="Proteomes" id="UP001234297"/>
    </source>
</evidence>